<comment type="caution">
    <text evidence="1">The sequence shown here is derived from an EMBL/GenBank/DDBJ whole genome shotgun (WGS) entry which is preliminary data.</text>
</comment>
<evidence type="ECO:0000313" key="1">
    <source>
        <dbReference type="EMBL" id="KAI9898083.1"/>
    </source>
</evidence>
<keyword evidence="2" id="KW-1185">Reference proteome</keyword>
<evidence type="ECO:0000313" key="2">
    <source>
        <dbReference type="Proteomes" id="UP001163324"/>
    </source>
</evidence>
<accession>A0ACC0UXY0</accession>
<dbReference type="EMBL" id="CM047945">
    <property type="protein sequence ID" value="KAI9898083.1"/>
    <property type="molecule type" value="Genomic_DNA"/>
</dbReference>
<dbReference type="Proteomes" id="UP001163324">
    <property type="component" value="Chromosome 6"/>
</dbReference>
<proteinExistence type="predicted"/>
<organism evidence="1 2">
    <name type="scientific">Trichothecium roseum</name>
    <dbReference type="NCBI Taxonomy" id="47278"/>
    <lineage>
        <taxon>Eukaryota</taxon>
        <taxon>Fungi</taxon>
        <taxon>Dikarya</taxon>
        <taxon>Ascomycota</taxon>
        <taxon>Pezizomycotina</taxon>
        <taxon>Sordariomycetes</taxon>
        <taxon>Hypocreomycetidae</taxon>
        <taxon>Hypocreales</taxon>
        <taxon>Hypocreales incertae sedis</taxon>
        <taxon>Trichothecium</taxon>
    </lineage>
</organism>
<sequence>MLSSSILALLPVGASAAALWNPLVPRAASKVEIPSVEDWEARAKEENRELCVIYPDTLGRDDGPKIMDALNDKCHSNSLVVLPGTTYHINTNMTTLGLQDVQIHLYGTMLWSPDIEYWLSVSMPVGFQNQSTVWYFGGDNVVWDGYGVGTLDGNGQVWYDWAKGGSNLADRPMMINWREMSNSVVRNQRFVQSQMWTMATTWSKNLLFEDIYVNNTSSSQYSTLNTDGIDTIYSDNITLSRWDVTCGDDGIALKRNSSNIFVYDSILRGGQGLAVGSIAQYLGEYDFIDGLHVRNLTLYDTNYAMYIKTWPGHQDGYPPNGGGGGIGNANNILMEDVTMYEGRGAPVFLWQCENYNGNLGKDCDSSEFSFTNLEFRNVRATMVEDVVAAGQLKCSAASGGCHNVTVSDYHVTHVGSDEELGFWYCSNVHEATGFTCEDFPPPEEEEEEEEKSKRGRNA</sequence>
<reference evidence="1" key="1">
    <citation type="submission" date="2022-10" db="EMBL/GenBank/DDBJ databases">
        <title>Complete Genome of Trichothecium roseum strain YXFP-22015, a Plant Pathogen Isolated from Citrus.</title>
        <authorList>
            <person name="Wang Y."/>
            <person name="Zhu L."/>
        </authorList>
    </citation>
    <scope>NUCLEOTIDE SEQUENCE</scope>
    <source>
        <strain evidence="1">YXFP-22015</strain>
    </source>
</reference>
<protein>
    <submittedName>
        <fullName evidence="1">Uncharacterized protein</fullName>
    </submittedName>
</protein>
<name>A0ACC0UXY0_9HYPO</name>
<gene>
    <name evidence="1" type="ORF">N3K66_006443</name>
</gene>